<dbReference type="Proteomes" id="UP000887540">
    <property type="component" value="Unplaced"/>
</dbReference>
<keyword evidence="2" id="KW-1185">Reference proteome</keyword>
<dbReference type="InterPro" id="IPR016186">
    <property type="entry name" value="C-type_lectin-like/link_sf"/>
</dbReference>
<proteinExistence type="predicted"/>
<accession>A0A914DZH5</accession>
<evidence type="ECO:0000313" key="3">
    <source>
        <dbReference type="WBParaSite" id="ACRNAN_scaffold478.g28902.t1"/>
    </source>
</evidence>
<dbReference type="Pfam" id="PF00059">
    <property type="entry name" value="Lectin_C"/>
    <property type="match status" value="1"/>
</dbReference>
<dbReference type="PROSITE" id="PS50041">
    <property type="entry name" value="C_TYPE_LECTIN_2"/>
    <property type="match status" value="1"/>
</dbReference>
<evidence type="ECO:0000313" key="2">
    <source>
        <dbReference type="Proteomes" id="UP000887540"/>
    </source>
</evidence>
<dbReference type="SUPFAM" id="SSF56436">
    <property type="entry name" value="C-type lectin-like"/>
    <property type="match status" value="2"/>
</dbReference>
<dbReference type="InterPro" id="IPR001304">
    <property type="entry name" value="C-type_lectin-like"/>
</dbReference>
<dbReference type="Gene3D" id="3.10.100.10">
    <property type="entry name" value="Mannose-Binding Protein A, subunit A"/>
    <property type="match status" value="2"/>
</dbReference>
<protein>
    <submittedName>
        <fullName evidence="3">C-type lectin domain-containing protein</fullName>
    </submittedName>
</protein>
<reference evidence="3" key="1">
    <citation type="submission" date="2022-11" db="UniProtKB">
        <authorList>
            <consortium name="WormBaseParasite"/>
        </authorList>
    </citation>
    <scope>IDENTIFICATION</scope>
</reference>
<name>A0A914DZH5_9BILA</name>
<feature type="domain" description="C-type lectin" evidence="1">
    <location>
        <begin position="107"/>
        <end position="235"/>
    </location>
</feature>
<evidence type="ECO:0000259" key="1">
    <source>
        <dbReference type="PROSITE" id="PS50041"/>
    </source>
</evidence>
<sequence>MTRKYPNYDGNHCFDYYWQDGNNLTYTNWANSEPQSCANNVLSTVSVNINTGKWYASSVVSIVNNSGVVNWAPLVCKVPAQAPKCVDHVNGTQGFMLPLYNPAYYALTKKCYYNVYVMPDNITNGYIVNKDSCASATKDLTLSHFTAQIPEEASFMARFNDYGGTVSYIGLFYSTSTNSWNWFDGSTLNVTHWDTGYPQDPTNNQCAGYVYPNGGQTQVESNTDGYPKWRNFPCDTSKVGHNTVTIFCQAPAVF</sequence>
<organism evidence="2 3">
    <name type="scientific">Acrobeloides nanus</name>
    <dbReference type="NCBI Taxonomy" id="290746"/>
    <lineage>
        <taxon>Eukaryota</taxon>
        <taxon>Metazoa</taxon>
        <taxon>Ecdysozoa</taxon>
        <taxon>Nematoda</taxon>
        <taxon>Chromadorea</taxon>
        <taxon>Rhabditida</taxon>
        <taxon>Tylenchina</taxon>
        <taxon>Cephalobomorpha</taxon>
        <taxon>Cephaloboidea</taxon>
        <taxon>Cephalobidae</taxon>
        <taxon>Acrobeloides</taxon>
    </lineage>
</organism>
<dbReference type="WBParaSite" id="ACRNAN_scaffold478.g28902.t1">
    <property type="protein sequence ID" value="ACRNAN_scaffold478.g28902.t1"/>
    <property type="gene ID" value="ACRNAN_scaffold478.g28902"/>
</dbReference>
<dbReference type="InterPro" id="IPR016187">
    <property type="entry name" value="CTDL_fold"/>
</dbReference>
<dbReference type="AlphaFoldDB" id="A0A914DZH5"/>